<dbReference type="Pfam" id="PF13561">
    <property type="entry name" value="adh_short_C2"/>
    <property type="match status" value="1"/>
</dbReference>
<proteinExistence type="inferred from homology"/>
<evidence type="ECO:0000256" key="3">
    <source>
        <dbReference type="ARBA" id="ARBA00023002"/>
    </source>
</evidence>
<dbReference type="PANTHER" id="PTHR43618">
    <property type="entry name" value="7-ALPHA-HYDROXYSTEROID DEHYDROGENASE"/>
    <property type="match status" value="1"/>
</dbReference>
<keyword evidence="3" id="KW-0560">Oxidoreductase</keyword>
<dbReference type="PRINTS" id="PR00081">
    <property type="entry name" value="GDHRDH"/>
</dbReference>
<evidence type="ECO:0000313" key="4">
    <source>
        <dbReference type="EMBL" id="KAL1306152.1"/>
    </source>
</evidence>
<accession>A0ABR3PJ36</accession>
<dbReference type="Gene3D" id="3.40.50.720">
    <property type="entry name" value="NAD(P)-binding Rossmann-like Domain"/>
    <property type="match status" value="1"/>
</dbReference>
<gene>
    <name evidence="4" type="ORF">AAFC00_004261</name>
</gene>
<name>A0ABR3PJ36_9PEZI</name>
<evidence type="ECO:0000256" key="2">
    <source>
        <dbReference type="ARBA" id="ARBA00022857"/>
    </source>
</evidence>
<evidence type="ECO:0000313" key="5">
    <source>
        <dbReference type="Proteomes" id="UP001562354"/>
    </source>
</evidence>
<organism evidence="4 5">
    <name type="scientific">Neodothiora populina</name>
    <dbReference type="NCBI Taxonomy" id="2781224"/>
    <lineage>
        <taxon>Eukaryota</taxon>
        <taxon>Fungi</taxon>
        <taxon>Dikarya</taxon>
        <taxon>Ascomycota</taxon>
        <taxon>Pezizomycotina</taxon>
        <taxon>Dothideomycetes</taxon>
        <taxon>Dothideomycetidae</taxon>
        <taxon>Dothideales</taxon>
        <taxon>Dothioraceae</taxon>
        <taxon>Neodothiora</taxon>
    </lineage>
</organism>
<comment type="similarity">
    <text evidence="1">Belongs to the short-chain dehydrogenases/reductases (SDR) family.</text>
</comment>
<dbReference type="GeneID" id="95977961"/>
<protein>
    <submittedName>
        <fullName evidence="4">Uncharacterized protein</fullName>
    </submittedName>
</protein>
<dbReference type="RefSeq" id="XP_069202425.1">
    <property type="nucleotide sequence ID" value="XM_069343876.1"/>
</dbReference>
<keyword evidence="5" id="KW-1185">Reference proteome</keyword>
<evidence type="ECO:0000256" key="1">
    <source>
        <dbReference type="ARBA" id="ARBA00006484"/>
    </source>
</evidence>
<comment type="caution">
    <text evidence="4">The sequence shown here is derived from an EMBL/GenBank/DDBJ whole genome shotgun (WGS) entry which is preliminary data.</text>
</comment>
<keyword evidence="2" id="KW-0521">NADP</keyword>
<dbReference type="SUPFAM" id="SSF51735">
    <property type="entry name" value="NAD(P)-binding Rossmann-fold domains"/>
    <property type="match status" value="1"/>
</dbReference>
<dbReference type="InterPro" id="IPR002347">
    <property type="entry name" value="SDR_fam"/>
</dbReference>
<dbReference type="Proteomes" id="UP001562354">
    <property type="component" value="Unassembled WGS sequence"/>
</dbReference>
<dbReference type="InterPro" id="IPR052178">
    <property type="entry name" value="Sec_Metab_Biosynth_SDR"/>
</dbReference>
<reference evidence="4 5" key="1">
    <citation type="submission" date="2024-07" db="EMBL/GenBank/DDBJ databases">
        <title>Draft sequence of the Neodothiora populina.</title>
        <authorList>
            <person name="Drown D.D."/>
            <person name="Schuette U.S."/>
            <person name="Buechlein A.B."/>
            <person name="Rusch D.R."/>
            <person name="Winton L.W."/>
            <person name="Adams G.A."/>
        </authorList>
    </citation>
    <scope>NUCLEOTIDE SEQUENCE [LARGE SCALE GENOMIC DNA]</scope>
    <source>
        <strain evidence="4 5">CPC 39397</strain>
    </source>
</reference>
<dbReference type="PANTHER" id="PTHR43618:SF18">
    <property type="entry name" value="SHORT CHAIN DEHYDROGENASE_REDUCTASE FAMILY (AFU_ORTHOLOGUE AFUA_5G12480)"/>
    <property type="match status" value="1"/>
</dbReference>
<dbReference type="InterPro" id="IPR036291">
    <property type="entry name" value="NAD(P)-bd_dom_sf"/>
</dbReference>
<dbReference type="EMBL" id="JBFMKM010000005">
    <property type="protein sequence ID" value="KAL1306152.1"/>
    <property type="molecule type" value="Genomic_DNA"/>
</dbReference>
<sequence>MSESLQASNLFSIKGMVAVVTGGATGIGLMITKALALNGAHKVYIVGRRKDKLDEACKISPNIVSIVGDVTNKESLKSMAAQIKSETGFINLLVANSGSMGPSNAIKSGDAPLADYAKAGFEQDWDAFNSCMNVNVAAVMFTAFAFMELLDEGNKRNIIPETSSQIVVTASIGGFNKVGTIVLNQGNMSMAYKSSKAAVTLMAKSLATELIPYNIRVNSLAPGIFPSDLATFLYPGIDDPTKLGSFKKDYVPATRAGKDEDMAGTALYLASRAGAYLNGLSLVIDGGRLSVLPSTY</sequence>